<protein>
    <submittedName>
        <fullName evidence="2">Uncharacterized protein</fullName>
    </submittedName>
</protein>
<dbReference type="EMBL" id="WOWR01000005">
    <property type="protein sequence ID" value="KAF0255795.1"/>
    <property type="molecule type" value="Genomic_DNA"/>
</dbReference>
<evidence type="ECO:0000313" key="2">
    <source>
        <dbReference type="EMBL" id="KAF0255795.1"/>
    </source>
</evidence>
<keyword evidence="1" id="KW-0472">Membrane</keyword>
<gene>
    <name evidence="2" type="ORF">GN299_06495</name>
</gene>
<sequence>MCVEGVLVTGSLPPEQARSASSLDTIDLGISEALNRAAQAVVRSKYILDTAATQFRPAILERDLYDGGYGPTNPLCFLQRIIPFAYTLERSHDKVFARVPTENTIGCSWRWRRSSLDDAEREKCREKVDNEEDLLSGRIDDASYIWVKPLGLIAPHEGKNRVDFFRGEGIDSIPAKVSEWGYVEPSRITLYSVKDHAFEATWAVLDDRWVELVPHPGWTLPLMAAYGAKTEKPWPATFPAPSDVLLALFDTPRGNSPLGDPDHKNATVIDLDTIKAIDDFQSERMRVTVHDLKDVKIDHRLWQCALAGVLVALALLALLPERWSDARVLSGVLLGAAGCVGMVPYLFRCITVSRRGLSRVEFLPIDRCPKKAGRKFRRELG</sequence>
<dbReference type="AlphaFoldDB" id="A0A7V8EJ33"/>
<accession>A0A7V8EJ33</accession>
<dbReference type="Proteomes" id="UP000442695">
    <property type="component" value="Unassembled WGS sequence"/>
</dbReference>
<feature type="transmembrane region" description="Helical" evidence="1">
    <location>
        <begin position="326"/>
        <end position="347"/>
    </location>
</feature>
<name>A0A7V8EJ33_PSEPU</name>
<comment type="caution">
    <text evidence="2">The sequence shown here is derived from an EMBL/GenBank/DDBJ whole genome shotgun (WGS) entry which is preliminary data.</text>
</comment>
<keyword evidence="1" id="KW-1133">Transmembrane helix</keyword>
<keyword evidence="1" id="KW-0812">Transmembrane</keyword>
<reference evidence="2 3" key="1">
    <citation type="submission" date="2019-12" db="EMBL/GenBank/DDBJ databases">
        <authorList>
            <person name="Woiski C."/>
        </authorList>
    </citation>
    <scope>NUCLEOTIDE SEQUENCE [LARGE SCALE GENOMIC DNA]</scope>
    <source>
        <strain evidence="2 3">BOE100</strain>
    </source>
</reference>
<evidence type="ECO:0000313" key="3">
    <source>
        <dbReference type="Proteomes" id="UP000442695"/>
    </source>
</evidence>
<organism evidence="2 3">
    <name type="scientific">Pseudomonas putida</name>
    <name type="common">Arthrobacter siderocapsulatus</name>
    <dbReference type="NCBI Taxonomy" id="303"/>
    <lineage>
        <taxon>Bacteria</taxon>
        <taxon>Pseudomonadati</taxon>
        <taxon>Pseudomonadota</taxon>
        <taxon>Gammaproteobacteria</taxon>
        <taxon>Pseudomonadales</taxon>
        <taxon>Pseudomonadaceae</taxon>
        <taxon>Pseudomonas</taxon>
    </lineage>
</organism>
<feature type="transmembrane region" description="Helical" evidence="1">
    <location>
        <begin position="301"/>
        <end position="320"/>
    </location>
</feature>
<proteinExistence type="predicted"/>
<evidence type="ECO:0000256" key="1">
    <source>
        <dbReference type="SAM" id="Phobius"/>
    </source>
</evidence>